<organism evidence="3 8">
    <name type="scientific">Brevibacterium aurantiacum</name>
    <dbReference type="NCBI Taxonomy" id="273384"/>
    <lineage>
        <taxon>Bacteria</taxon>
        <taxon>Bacillati</taxon>
        <taxon>Actinomycetota</taxon>
        <taxon>Actinomycetes</taxon>
        <taxon>Micrococcales</taxon>
        <taxon>Brevibacteriaceae</taxon>
        <taxon>Brevibacterium</taxon>
    </lineage>
</organism>
<dbReference type="Proteomes" id="UP000217881">
    <property type="component" value="Unassembled WGS sequence"/>
</dbReference>
<reference evidence="6 11" key="4">
    <citation type="submission" date="2018-10" db="EMBL/GenBank/DDBJ databases">
        <title>Brevibacterium genomes from Austrain hard cheese rinds.</title>
        <authorList>
            <person name="Anast J.M."/>
            <person name="Dzieciol M."/>
            <person name="Schultz D.L."/>
            <person name="Mann E."/>
            <person name="Wagner M."/>
            <person name="Schmitz-Esser S."/>
        </authorList>
    </citation>
    <scope>NUCLEOTIDE SEQUENCE [LARGE SCALE GENOMIC DNA]</scope>
    <source>
        <strain evidence="6 11">L261</strain>
    </source>
</reference>
<dbReference type="EMBL" id="NRGO01000020">
    <property type="protein sequence ID" value="PCC48958.1"/>
    <property type="molecule type" value="Genomic_DNA"/>
</dbReference>
<reference evidence="10" key="3">
    <citation type="submission" date="2017-03" db="EMBL/GenBank/DDBJ databases">
        <authorList>
            <person name="Monnet C."/>
        </authorList>
    </citation>
    <scope>NUCLEOTIDE SEQUENCE [LARGE SCALE GENOMIC DNA]</scope>
    <source>
        <strain evidence="10">ATCC 9175</strain>
    </source>
</reference>
<evidence type="ECO:0000313" key="5">
    <source>
        <dbReference type="EMBL" id="SMX97314.1"/>
    </source>
</evidence>
<dbReference type="EMBL" id="NRHA01000023">
    <property type="protein sequence ID" value="PCC52385.1"/>
    <property type="molecule type" value="Genomic_DNA"/>
</dbReference>
<evidence type="ECO:0000313" key="7">
    <source>
        <dbReference type="Proteomes" id="UP000217564"/>
    </source>
</evidence>
<evidence type="ECO:0000313" key="2">
    <source>
        <dbReference type="EMBL" id="PCC45776.1"/>
    </source>
</evidence>
<keyword evidence="1" id="KW-0472">Membrane</keyword>
<dbReference type="Proteomes" id="UP000217720">
    <property type="component" value="Unassembled WGS sequence"/>
</dbReference>
<dbReference type="Proteomes" id="UP000217564">
    <property type="component" value="Unassembled WGS sequence"/>
</dbReference>
<sequence>MFQQWRRRRAVRRIEPGDGRLVQRFRWWQLLGRSLFHLDIADSTGRCSEYSVDVRQWKTDENGYVKVFLYRNGLQHAVSRAPAVFPVEGGAIEVAASNFGLKRCHFVSDAGIERQMRPDVHSAEGRRARLDERRPQLSRLIGIVSIVALLVGVCLLLQQIAVPILRIPPIAEQIGPVEPLIHLPLWLSIGLGLVAALASTERALRMRYRWWLDAAGN</sequence>
<dbReference type="AlphaFoldDB" id="A0A2A3ZBJ0"/>
<evidence type="ECO:0000313" key="6">
    <source>
        <dbReference type="EMBL" id="TGD36978.1"/>
    </source>
</evidence>
<evidence type="ECO:0000256" key="1">
    <source>
        <dbReference type="SAM" id="Phobius"/>
    </source>
</evidence>
<dbReference type="EMBL" id="FXZB01000029">
    <property type="protein sequence ID" value="SMX97314.1"/>
    <property type="molecule type" value="Genomic_DNA"/>
</dbReference>
<evidence type="ECO:0000313" key="10">
    <source>
        <dbReference type="Proteomes" id="UP000234525"/>
    </source>
</evidence>
<dbReference type="Proteomes" id="UP000297736">
    <property type="component" value="Unassembled WGS sequence"/>
</dbReference>
<gene>
    <name evidence="5" type="ORF">BAUR9175_03350</name>
    <name evidence="4" type="ORF">CIK59_16945</name>
    <name evidence="3" type="ORF">CIK62_15390</name>
    <name evidence="2" type="ORF">CIK64_13655</name>
    <name evidence="6" type="ORF">EB834_17575</name>
</gene>
<keyword evidence="1" id="KW-1133">Transmembrane helix</keyword>
<evidence type="ECO:0000313" key="11">
    <source>
        <dbReference type="Proteomes" id="UP000297736"/>
    </source>
</evidence>
<dbReference type="EMBL" id="RHFF01000021">
    <property type="protein sequence ID" value="TGD36978.1"/>
    <property type="molecule type" value="Genomic_DNA"/>
</dbReference>
<feature type="transmembrane region" description="Helical" evidence="1">
    <location>
        <begin position="137"/>
        <end position="160"/>
    </location>
</feature>
<keyword evidence="10" id="KW-1185">Reference proteome</keyword>
<dbReference type="RefSeq" id="WP_096147047.1">
    <property type="nucleotide sequence ID" value="NZ_BJME01000029.1"/>
</dbReference>
<reference evidence="5" key="2">
    <citation type="submission" date="2017-03" db="EMBL/GenBank/DDBJ databases">
        <authorList>
            <person name="Afonso C.L."/>
            <person name="Miller P.J."/>
            <person name="Scott M.A."/>
            <person name="Spackman E."/>
            <person name="Goraichik I."/>
            <person name="Dimitrov K.M."/>
            <person name="Suarez D.L."/>
            <person name="Swayne D.E."/>
        </authorList>
    </citation>
    <scope>NUCLEOTIDE SEQUENCE [LARGE SCALE GENOMIC DNA]</scope>
    <source>
        <strain evidence="5">ATCC 9175</strain>
    </source>
</reference>
<accession>A0A2A3ZBJ0</accession>
<dbReference type="Proteomes" id="UP000234525">
    <property type="component" value="Unassembled WGS sequence"/>
</dbReference>
<evidence type="ECO:0000313" key="3">
    <source>
        <dbReference type="EMBL" id="PCC48958.1"/>
    </source>
</evidence>
<feature type="transmembrane region" description="Helical" evidence="1">
    <location>
        <begin position="180"/>
        <end position="199"/>
    </location>
</feature>
<protein>
    <submittedName>
        <fullName evidence="3">Uncharacterized protein</fullName>
    </submittedName>
</protein>
<evidence type="ECO:0000313" key="8">
    <source>
        <dbReference type="Proteomes" id="UP000217720"/>
    </source>
</evidence>
<reference evidence="7 8" key="1">
    <citation type="journal article" date="2017" name="Elife">
        <title>Extensive horizontal gene transfer in cheese-associated bacteria.</title>
        <authorList>
            <person name="Bonham K.S."/>
            <person name="Wolfe B.E."/>
            <person name="Dutton R.J."/>
        </authorList>
    </citation>
    <scope>NUCLEOTIDE SEQUENCE [LARGE SCALE GENOMIC DNA]</scope>
    <source>
        <strain evidence="4 9">738_8</strain>
        <strain evidence="3 8">900_6</strain>
        <strain evidence="2 7">947_7</strain>
    </source>
</reference>
<name>A0A2A3ZBJ0_BREAU</name>
<evidence type="ECO:0000313" key="4">
    <source>
        <dbReference type="EMBL" id="PCC52385.1"/>
    </source>
</evidence>
<proteinExistence type="predicted"/>
<keyword evidence="1" id="KW-0812">Transmembrane</keyword>
<evidence type="ECO:0000313" key="9">
    <source>
        <dbReference type="Proteomes" id="UP000217881"/>
    </source>
</evidence>
<dbReference type="EMBL" id="NRGP01000019">
    <property type="protein sequence ID" value="PCC45776.1"/>
    <property type="molecule type" value="Genomic_DNA"/>
</dbReference>
<accession>A0A2H1KCP1</accession>